<dbReference type="Pfam" id="PF08436">
    <property type="entry name" value="DXP_redisom_C"/>
    <property type="match status" value="1"/>
</dbReference>
<dbReference type="InterPro" id="IPR026877">
    <property type="entry name" value="DXPR_C"/>
</dbReference>
<feature type="binding site" evidence="9">
    <location>
        <position position="244"/>
    </location>
    <ligand>
        <name>NADPH</name>
        <dbReference type="ChEBI" id="CHEBI:57783"/>
    </ligand>
</feature>
<keyword evidence="14" id="KW-1185">Reference proteome</keyword>
<feature type="binding site" evidence="9">
    <location>
        <position position="41"/>
    </location>
    <ligand>
        <name>NADPH</name>
        <dbReference type="ChEBI" id="CHEBI:57783"/>
    </ligand>
</feature>
<feature type="binding site" evidence="9">
    <location>
        <position position="153"/>
    </location>
    <ligand>
        <name>NADPH</name>
        <dbReference type="ChEBI" id="CHEBI:57783"/>
    </ligand>
</feature>
<evidence type="ECO:0000256" key="3">
    <source>
        <dbReference type="ARBA" id="ARBA00022723"/>
    </source>
</evidence>
<evidence type="ECO:0000256" key="9">
    <source>
        <dbReference type="HAMAP-Rule" id="MF_00183"/>
    </source>
</evidence>
<dbReference type="InterPro" id="IPR003821">
    <property type="entry name" value="DXP_reductoisomerase"/>
</dbReference>
<dbReference type="GO" id="GO:0070402">
    <property type="term" value="F:NADPH binding"/>
    <property type="evidence" value="ECO:0007669"/>
    <property type="project" value="InterPro"/>
</dbReference>
<keyword evidence="13" id="KW-0413">Isomerase</keyword>
<feature type="binding site" evidence="9">
    <location>
        <position position="181"/>
    </location>
    <ligand>
        <name>Mn(2+)</name>
        <dbReference type="ChEBI" id="CHEBI:29035"/>
    </ligand>
</feature>
<comment type="cofactor">
    <cofactor evidence="9">
        <name>Mg(2+)</name>
        <dbReference type="ChEBI" id="CHEBI:18420"/>
    </cofactor>
    <cofactor evidence="9">
        <name>Mn(2+)</name>
        <dbReference type="ChEBI" id="CHEBI:29035"/>
    </cofactor>
</comment>
<evidence type="ECO:0000259" key="10">
    <source>
        <dbReference type="Pfam" id="PF02670"/>
    </source>
</evidence>
<gene>
    <name evidence="9" type="primary">dxr</name>
    <name evidence="13" type="ORF">ZBT109_0736</name>
</gene>
<keyword evidence="9" id="KW-0460">Magnesium</keyword>
<dbReference type="GO" id="GO:0030145">
    <property type="term" value="F:manganese ion binding"/>
    <property type="evidence" value="ECO:0007669"/>
    <property type="project" value="TreeGrafter"/>
</dbReference>
<feature type="binding site" evidence="9">
    <location>
        <position position="42"/>
    </location>
    <ligand>
        <name>NADPH</name>
        <dbReference type="ChEBI" id="CHEBI:57783"/>
    </ligand>
</feature>
<evidence type="ECO:0000256" key="4">
    <source>
        <dbReference type="ARBA" id="ARBA00022857"/>
    </source>
</evidence>
<feature type="binding site" evidence="9">
    <location>
        <position position="179"/>
    </location>
    <ligand>
        <name>Mn(2+)</name>
        <dbReference type="ChEBI" id="CHEBI:29035"/>
    </ligand>
</feature>
<evidence type="ECO:0000313" key="13">
    <source>
        <dbReference type="EMBL" id="BBG29512.1"/>
    </source>
</evidence>
<feature type="binding site" evidence="9">
    <location>
        <position position="155"/>
    </location>
    <ligand>
        <name>NADPH</name>
        <dbReference type="ChEBI" id="CHEBI:57783"/>
    </ligand>
</feature>
<evidence type="ECO:0000256" key="7">
    <source>
        <dbReference type="ARBA" id="ARBA00023229"/>
    </source>
</evidence>
<feature type="binding site" evidence="9">
    <location>
        <position position="39"/>
    </location>
    <ligand>
        <name>NADPH</name>
        <dbReference type="ChEBI" id="CHEBI:57783"/>
    </ligand>
</feature>
<feature type="binding site" evidence="9">
    <location>
        <position position="256"/>
    </location>
    <ligand>
        <name>1-deoxy-D-xylulose 5-phosphate</name>
        <dbReference type="ChEBI" id="CHEBI:57792"/>
    </ligand>
</feature>
<dbReference type="HAMAP" id="MF_00183">
    <property type="entry name" value="DXP_reductoisom"/>
    <property type="match status" value="1"/>
</dbReference>
<comment type="pathway">
    <text evidence="1 9">Isoprenoid biosynthesis; isopentenyl diphosphate biosynthesis via DXP pathway; isopentenyl diphosphate from 1-deoxy-D-xylulose 5-phosphate: step 1/6.</text>
</comment>
<keyword evidence="6 9" id="KW-0464">Manganese</keyword>
<keyword evidence="5 9" id="KW-0560">Oxidoreductase</keyword>
<feature type="domain" description="1-deoxy-D-xylulose 5-phosphate reductoisomerase C-terminal" evidence="11">
    <location>
        <begin position="175"/>
        <end position="268"/>
    </location>
</feature>
<dbReference type="SUPFAM" id="SSF69055">
    <property type="entry name" value="1-deoxy-D-xylulose-5-phosphate reductoisomerase, C-terminal domain"/>
    <property type="match status" value="1"/>
</dbReference>
<dbReference type="NCBIfam" id="NF009114">
    <property type="entry name" value="PRK12464.1"/>
    <property type="match status" value="1"/>
</dbReference>
<dbReference type="Pfam" id="PF02670">
    <property type="entry name" value="DXP_reductoisom"/>
    <property type="match status" value="1"/>
</dbReference>
<keyword evidence="4 9" id="KW-0521">NADP</keyword>
<sequence>MVASACSSFYAHKRTPFFSLQGRRVNPSMQKRIVVLGATGSIGTSTLDVIARHPERYRVAALTAHVSRDKLLAQCLQHHPDTAVIAHEHDARWLSAALQDAGCETQVLYGEQALCDVASAADVDVVVAAIMGGAGLAPTLAAVRAGHQILLANKESLVMAGPLFTDAARQSGARVLPVDSEHNAIFQCLPAPSSSTALHTDLAQAGVIRLLLTASGGPFRGWSRDQLHDVTPEQACAHPNWSMGRKISVDSATMMNKGLEIIEACWLFDLTPDDIHVVVHPQSIVHSMVAYRDGSVLAQLGNPDMRTPIAHALAWPERIDSGVAPLDVFSMAQFEFRPPDEEAFPCLGLARRAMNAGGTAPVVLNAANEVAVDAFLNGQIRFTAIPKLIDEVMAALPVVAADTLETIFAQDALARDYAAKIVARWCDE</sequence>
<dbReference type="InterPro" id="IPR036291">
    <property type="entry name" value="NAD(P)-bd_dom_sf"/>
</dbReference>
<dbReference type="EMBL" id="AP018933">
    <property type="protein sequence ID" value="BBG29512.1"/>
    <property type="molecule type" value="Genomic_DNA"/>
</dbReference>
<dbReference type="InterPro" id="IPR013644">
    <property type="entry name" value="DXP_reductoisomerase_C"/>
</dbReference>
<organism evidence="13 14">
    <name type="scientific">Zymobacter palmae</name>
    <dbReference type="NCBI Taxonomy" id="33074"/>
    <lineage>
        <taxon>Bacteria</taxon>
        <taxon>Pseudomonadati</taxon>
        <taxon>Pseudomonadota</taxon>
        <taxon>Gammaproteobacteria</taxon>
        <taxon>Oceanospirillales</taxon>
        <taxon>Halomonadaceae</taxon>
        <taxon>Zymobacter group</taxon>
        <taxon>Zymobacter</taxon>
    </lineage>
</organism>
<feature type="binding site" evidence="9">
    <location>
        <position position="260"/>
    </location>
    <ligand>
        <name>1-deoxy-D-xylulose 5-phosphate</name>
        <dbReference type="ChEBI" id="CHEBI:57792"/>
    </ligand>
</feature>
<evidence type="ECO:0000259" key="12">
    <source>
        <dbReference type="Pfam" id="PF13288"/>
    </source>
</evidence>
<dbReference type="Pfam" id="PF13288">
    <property type="entry name" value="DXPR_C"/>
    <property type="match status" value="1"/>
</dbReference>
<feature type="domain" description="1-deoxy-D-xylulose 5-phosphate reductoisomerase N-terminal" evidence="10">
    <location>
        <begin position="33"/>
        <end position="161"/>
    </location>
</feature>
<evidence type="ECO:0000313" key="14">
    <source>
        <dbReference type="Proteomes" id="UP000267342"/>
    </source>
</evidence>
<evidence type="ECO:0000256" key="5">
    <source>
        <dbReference type="ARBA" id="ARBA00023002"/>
    </source>
</evidence>
<feature type="binding site" evidence="9">
    <location>
        <position position="257"/>
    </location>
    <ligand>
        <name>1-deoxy-D-xylulose 5-phosphate</name>
        <dbReference type="ChEBI" id="CHEBI:57792"/>
    </ligand>
</feature>
<keyword evidence="7 9" id="KW-0414">Isoprene biosynthesis</keyword>
<dbReference type="SUPFAM" id="SSF55347">
    <property type="entry name" value="Glyceraldehyde-3-phosphate dehydrogenase-like, C-terminal domain"/>
    <property type="match status" value="1"/>
</dbReference>
<evidence type="ECO:0000256" key="1">
    <source>
        <dbReference type="ARBA" id="ARBA00005094"/>
    </source>
</evidence>
<dbReference type="EC" id="1.1.1.267" evidence="9"/>
<keyword evidence="3 9" id="KW-0479">Metal-binding</keyword>
<accession>A0A348HD10</accession>
<feature type="binding site" evidence="9">
    <location>
        <position position="238"/>
    </location>
    <ligand>
        <name>1-deoxy-D-xylulose 5-phosphate</name>
        <dbReference type="ChEBI" id="CHEBI:57792"/>
    </ligand>
</feature>
<dbReference type="NCBIfam" id="TIGR00243">
    <property type="entry name" value="Dxr"/>
    <property type="match status" value="1"/>
</dbReference>
<comment type="similarity">
    <text evidence="2 9">Belongs to the DXR family.</text>
</comment>
<reference evidence="13 14" key="1">
    <citation type="submission" date="2018-09" db="EMBL/GenBank/DDBJ databases">
        <title>Zymobacter palmae IAM14233 (=T109) whole genome analysis.</title>
        <authorList>
            <person name="Yanase H."/>
        </authorList>
    </citation>
    <scope>NUCLEOTIDE SEQUENCE [LARGE SCALE GENOMIC DNA]</scope>
    <source>
        <strain evidence="13 14">IAM14233</strain>
    </source>
</reference>
<feature type="binding site" evidence="9">
    <location>
        <position position="251"/>
    </location>
    <ligand>
        <name>1-deoxy-D-xylulose 5-phosphate</name>
        <dbReference type="ChEBI" id="CHEBI:57792"/>
    </ligand>
</feature>
<protein>
    <recommendedName>
        <fullName evidence="9">1-deoxy-D-xylulose 5-phosphate reductoisomerase</fullName>
        <shortName evidence="9">DXP reductoisomerase</shortName>
        <ecNumber evidence="9">1.1.1.267</ecNumber>
    </recommendedName>
    <alternativeName>
        <fullName evidence="9">1-deoxyxylulose-5-phosphate reductoisomerase</fullName>
    </alternativeName>
    <alternativeName>
        <fullName evidence="9">2-C-methyl-D-erythritol 4-phosphate synthase</fullName>
    </alternativeName>
</protein>
<dbReference type="GO" id="GO:0051484">
    <property type="term" value="P:isopentenyl diphosphate biosynthetic process, methylerythritol 4-phosphate pathway involved in terpenoid biosynthetic process"/>
    <property type="evidence" value="ECO:0007669"/>
    <property type="project" value="UniProtKB-ARBA"/>
</dbReference>
<comment type="function">
    <text evidence="9">Catalyzes the NADPH-dependent rearrangement and reduction of 1-deoxy-D-xylulose-5-phosphate (DXP) to 2-C-methyl-D-erythritol 4-phosphate (MEP).</text>
</comment>
<name>A0A348HD10_9GAMM</name>
<dbReference type="InterPro" id="IPR036169">
    <property type="entry name" value="DXPR_C_sf"/>
</dbReference>
<evidence type="ECO:0000256" key="6">
    <source>
        <dbReference type="ARBA" id="ARBA00023211"/>
    </source>
</evidence>
<dbReference type="AlphaFoldDB" id="A0A348HD10"/>
<feature type="binding site" evidence="9">
    <location>
        <position position="215"/>
    </location>
    <ligand>
        <name>1-deoxy-D-xylulose 5-phosphate</name>
        <dbReference type="ChEBI" id="CHEBI:57792"/>
    </ligand>
</feature>
<evidence type="ECO:0000256" key="2">
    <source>
        <dbReference type="ARBA" id="ARBA00006825"/>
    </source>
</evidence>
<dbReference type="UniPathway" id="UPA00056">
    <property type="reaction ID" value="UER00092"/>
</dbReference>
<dbReference type="FunFam" id="3.40.50.720:FF:000045">
    <property type="entry name" value="1-deoxy-D-xylulose 5-phosphate reductoisomerase"/>
    <property type="match status" value="1"/>
</dbReference>
<dbReference type="Gene3D" id="3.40.50.720">
    <property type="entry name" value="NAD(P)-binding Rossmann-like Domain"/>
    <property type="match status" value="1"/>
</dbReference>
<feature type="binding site" evidence="9">
    <location>
        <position position="154"/>
    </location>
    <ligand>
        <name>1-deoxy-D-xylulose 5-phosphate</name>
        <dbReference type="ChEBI" id="CHEBI:57792"/>
    </ligand>
</feature>
<proteinExistence type="inferred from homology"/>
<dbReference type="PANTHER" id="PTHR30525">
    <property type="entry name" value="1-DEOXY-D-XYLULOSE 5-PHOSPHATE REDUCTOISOMERASE"/>
    <property type="match status" value="1"/>
</dbReference>
<dbReference type="PIRSF" id="PIRSF006205">
    <property type="entry name" value="Dxp_reductismrs"/>
    <property type="match status" value="1"/>
</dbReference>
<dbReference type="STRING" id="1123510.GCA_000620025_02202"/>
<dbReference type="SUPFAM" id="SSF51735">
    <property type="entry name" value="NAD(P)-binding Rossmann-fold domains"/>
    <property type="match status" value="1"/>
</dbReference>
<feature type="binding site" evidence="9">
    <location>
        <position position="260"/>
    </location>
    <ligand>
        <name>Mn(2+)</name>
        <dbReference type="ChEBI" id="CHEBI:29035"/>
    </ligand>
</feature>
<dbReference type="GO" id="GO:0016853">
    <property type="term" value="F:isomerase activity"/>
    <property type="evidence" value="ECO:0007669"/>
    <property type="project" value="UniProtKB-KW"/>
</dbReference>
<feature type="binding site" evidence="9">
    <location>
        <position position="180"/>
    </location>
    <ligand>
        <name>1-deoxy-D-xylulose 5-phosphate</name>
        <dbReference type="ChEBI" id="CHEBI:57792"/>
    </ligand>
</feature>
<evidence type="ECO:0000256" key="8">
    <source>
        <dbReference type="ARBA" id="ARBA00048543"/>
    </source>
</evidence>
<evidence type="ECO:0000259" key="11">
    <source>
        <dbReference type="Pfam" id="PF08436"/>
    </source>
</evidence>
<comment type="catalytic activity">
    <reaction evidence="8">
        <text>2-C-methyl-D-erythritol 4-phosphate + NADP(+) = 1-deoxy-D-xylulose 5-phosphate + NADPH + H(+)</text>
        <dbReference type="Rhea" id="RHEA:13717"/>
        <dbReference type="ChEBI" id="CHEBI:15378"/>
        <dbReference type="ChEBI" id="CHEBI:57783"/>
        <dbReference type="ChEBI" id="CHEBI:57792"/>
        <dbReference type="ChEBI" id="CHEBI:58262"/>
        <dbReference type="ChEBI" id="CHEBI:58349"/>
        <dbReference type="EC" id="1.1.1.267"/>
    </reaction>
    <physiologicalReaction direction="right-to-left" evidence="8">
        <dbReference type="Rhea" id="RHEA:13719"/>
    </physiologicalReaction>
</comment>
<dbReference type="PANTHER" id="PTHR30525:SF0">
    <property type="entry name" value="1-DEOXY-D-XYLULOSE 5-PHOSPHATE REDUCTOISOMERASE, CHLOROPLASTIC"/>
    <property type="match status" value="1"/>
</dbReference>
<feature type="binding site" evidence="9">
    <location>
        <position position="181"/>
    </location>
    <ligand>
        <name>1-deoxy-D-xylulose 5-phosphate</name>
        <dbReference type="ChEBI" id="CHEBI:57792"/>
    </ligand>
</feature>
<dbReference type="NCBIfam" id="NF003938">
    <property type="entry name" value="PRK05447.1-1"/>
    <property type="match status" value="1"/>
</dbReference>
<dbReference type="InterPro" id="IPR013512">
    <property type="entry name" value="DXP_reductoisomerase_N"/>
</dbReference>
<feature type="binding site" evidence="9">
    <location>
        <position position="40"/>
    </location>
    <ligand>
        <name>NADPH</name>
        <dbReference type="ChEBI" id="CHEBI:57783"/>
    </ligand>
</feature>
<dbReference type="Gene3D" id="1.10.1740.10">
    <property type="match status" value="1"/>
</dbReference>
<comment type="caution">
    <text evidence="9">Lacks conserved residue(s) required for the propagation of feature annotation.</text>
</comment>
<feature type="domain" description="DXP reductoisomerase C-terminal" evidence="12">
    <location>
        <begin position="300"/>
        <end position="416"/>
    </location>
</feature>
<dbReference type="Proteomes" id="UP000267342">
    <property type="component" value="Chromosome"/>
</dbReference>
<dbReference type="KEGG" id="zpl:ZBT109_0736"/>
<dbReference type="GO" id="GO:0030604">
    <property type="term" value="F:1-deoxy-D-xylulose-5-phosphate reductoisomerase activity"/>
    <property type="evidence" value="ECO:0007669"/>
    <property type="project" value="UniProtKB-UniRule"/>
</dbReference>